<comment type="caution">
    <text evidence="3">The sequence shown here is derived from an EMBL/GenBank/DDBJ whole genome shotgun (WGS) entry which is preliminary data.</text>
</comment>
<evidence type="ECO:0000256" key="1">
    <source>
        <dbReference type="SAM" id="Coils"/>
    </source>
</evidence>
<feature type="coiled-coil region" evidence="1">
    <location>
        <begin position="169"/>
        <end position="197"/>
    </location>
</feature>
<evidence type="ECO:0000313" key="3">
    <source>
        <dbReference type="EMBL" id="KOB77650.1"/>
    </source>
</evidence>
<feature type="compositionally biased region" description="Acidic residues" evidence="2">
    <location>
        <begin position="144"/>
        <end position="156"/>
    </location>
</feature>
<feature type="region of interest" description="Disordered" evidence="2">
    <location>
        <begin position="133"/>
        <end position="156"/>
    </location>
</feature>
<dbReference type="Pfam" id="PF15348">
    <property type="entry name" value="GEMIN8"/>
    <property type="match status" value="1"/>
</dbReference>
<dbReference type="STRING" id="104452.A0A0L7LQE8"/>
<dbReference type="GO" id="GO:0000387">
    <property type="term" value="P:spliceosomal snRNP assembly"/>
    <property type="evidence" value="ECO:0007669"/>
    <property type="project" value="InterPro"/>
</dbReference>
<evidence type="ECO:0000256" key="2">
    <source>
        <dbReference type="SAM" id="MobiDB-lite"/>
    </source>
</evidence>
<dbReference type="PANTHER" id="PTHR16238">
    <property type="entry name" value="GEM-ASSOCIATED PROTEIN 8"/>
    <property type="match status" value="1"/>
</dbReference>
<name>A0A0L7LQE8_OPEBR</name>
<feature type="compositionally biased region" description="Basic residues" evidence="2">
    <location>
        <begin position="15"/>
        <end position="33"/>
    </location>
</feature>
<dbReference type="AlphaFoldDB" id="A0A0L7LQE8"/>
<gene>
    <name evidence="3" type="ORF">OBRU01_03712</name>
</gene>
<dbReference type="InterPro" id="IPR034754">
    <property type="entry name" value="GEMIN8"/>
</dbReference>
<protein>
    <submittedName>
        <fullName evidence="3">Gem-associated protein 8</fullName>
    </submittedName>
</protein>
<sequence>MFSQPPEKEPSKSVAQKHKSTRKKRKKQKHKNKKESTQIKQSLANTMSAWAENFTMAATWQLKHQVAMWKSRASALEYENQILRETLRQFYVNGGTSANSARIDTLNTSWNKNNSNNQLMDYEQNYMDCEPSVSAGYKQNSDVESSDNQEEEDSELELEISDEYMAFLRQNFEYRKAREERKMKEAAEERMKENQEVMDPQPRNDRIDEFKELYGDAWQQLAALDTYLSAQFISLCDSEKPGLWPNIPLRF</sequence>
<dbReference type="EMBL" id="JTDY01000335">
    <property type="protein sequence ID" value="KOB77650.1"/>
    <property type="molecule type" value="Genomic_DNA"/>
</dbReference>
<reference evidence="3 4" key="1">
    <citation type="journal article" date="2015" name="Genome Biol. Evol.">
        <title>The genome of winter moth (Operophtera brumata) provides a genomic perspective on sexual dimorphism and phenology.</title>
        <authorList>
            <person name="Derks M.F."/>
            <person name="Smit S."/>
            <person name="Salis L."/>
            <person name="Schijlen E."/>
            <person name="Bossers A."/>
            <person name="Mateman C."/>
            <person name="Pijl A.S."/>
            <person name="de Ridder D."/>
            <person name="Groenen M.A."/>
            <person name="Visser M.E."/>
            <person name="Megens H.J."/>
        </authorList>
    </citation>
    <scope>NUCLEOTIDE SEQUENCE [LARGE SCALE GENOMIC DNA]</scope>
    <source>
        <strain evidence="3">WM2013NL</strain>
        <tissue evidence="3">Head and thorax</tissue>
    </source>
</reference>
<feature type="region of interest" description="Disordered" evidence="2">
    <location>
        <begin position="1"/>
        <end position="40"/>
    </location>
</feature>
<evidence type="ECO:0000313" key="4">
    <source>
        <dbReference type="Proteomes" id="UP000037510"/>
    </source>
</evidence>
<accession>A0A0L7LQE8</accession>
<keyword evidence="4" id="KW-1185">Reference proteome</keyword>
<proteinExistence type="predicted"/>
<dbReference type="PANTHER" id="PTHR16238:SF7">
    <property type="entry name" value="GEM-ASSOCIATED PROTEIN 8"/>
    <property type="match status" value="1"/>
</dbReference>
<dbReference type="Proteomes" id="UP000037510">
    <property type="component" value="Unassembled WGS sequence"/>
</dbReference>
<keyword evidence="1" id="KW-0175">Coiled coil</keyword>
<dbReference type="GO" id="GO:0032797">
    <property type="term" value="C:SMN complex"/>
    <property type="evidence" value="ECO:0007669"/>
    <property type="project" value="InterPro"/>
</dbReference>
<feature type="compositionally biased region" description="Basic and acidic residues" evidence="2">
    <location>
        <begin position="1"/>
        <end position="11"/>
    </location>
</feature>
<organism evidence="3 4">
    <name type="scientific">Operophtera brumata</name>
    <name type="common">Winter moth</name>
    <name type="synonym">Phalaena brumata</name>
    <dbReference type="NCBI Taxonomy" id="104452"/>
    <lineage>
        <taxon>Eukaryota</taxon>
        <taxon>Metazoa</taxon>
        <taxon>Ecdysozoa</taxon>
        <taxon>Arthropoda</taxon>
        <taxon>Hexapoda</taxon>
        <taxon>Insecta</taxon>
        <taxon>Pterygota</taxon>
        <taxon>Neoptera</taxon>
        <taxon>Endopterygota</taxon>
        <taxon>Lepidoptera</taxon>
        <taxon>Glossata</taxon>
        <taxon>Ditrysia</taxon>
        <taxon>Geometroidea</taxon>
        <taxon>Geometridae</taxon>
        <taxon>Larentiinae</taxon>
        <taxon>Operophtera</taxon>
    </lineage>
</organism>